<gene>
    <name evidence="5" type="ORF">FRX31_021445</name>
</gene>
<evidence type="ECO:0000259" key="4">
    <source>
        <dbReference type="PROSITE" id="PS50948"/>
    </source>
</evidence>
<dbReference type="SMART" id="SM00473">
    <property type="entry name" value="PAN_AP"/>
    <property type="match status" value="1"/>
</dbReference>
<keyword evidence="5" id="KW-0675">Receptor</keyword>
<keyword evidence="2" id="KW-1015">Disulfide bond</keyword>
<proteinExistence type="predicted"/>
<evidence type="ECO:0000313" key="6">
    <source>
        <dbReference type="Proteomes" id="UP000554482"/>
    </source>
</evidence>
<comment type="caution">
    <text evidence="5">The sequence shown here is derived from an EMBL/GenBank/DDBJ whole genome shotgun (WGS) entry which is preliminary data.</text>
</comment>
<name>A0A7J6VW91_THATH</name>
<evidence type="ECO:0000313" key="5">
    <source>
        <dbReference type="EMBL" id="KAF5188967.1"/>
    </source>
</evidence>
<keyword evidence="3" id="KW-0812">Transmembrane</keyword>
<dbReference type="Pfam" id="PF08276">
    <property type="entry name" value="PAN_2"/>
    <property type="match status" value="1"/>
</dbReference>
<evidence type="ECO:0000256" key="2">
    <source>
        <dbReference type="ARBA" id="ARBA00023157"/>
    </source>
</evidence>
<dbReference type="InterPro" id="IPR003609">
    <property type="entry name" value="Pan_app"/>
</dbReference>
<sequence>MQNCDVYAFCGAFGVCNQRGIPLCTCIHGFEPRSPKDWNLSDYSSGGCVRKSSLQCGHRDAFSLMSNVKLPANPRNLSVASAHDCKLACSDSCSCTAYTYSNNECSIWNGDLFNLQQISSGEAGGEDLYLRLAASDIQKPGGKKKKENVVVIGGALAGVVAFLGLVLFCRLAASDILKSGGKKKEADTGVVVETVAGFVALLGLILFSICVVDETLP</sequence>
<dbReference type="Proteomes" id="UP000554482">
    <property type="component" value="Unassembled WGS sequence"/>
</dbReference>
<keyword evidence="1" id="KW-0732">Signal</keyword>
<evidence type="ECO:0000256" key="1">
    <source>
        <dbReference type="ARBA" id="ARBA00022729"/>
    </source>
</evidence>
<accession>A0A7J6VW91</accession>
<dbReference type="AlphaFoldDB" id="A0A7J6VW91"/>
<dbReference type="GO" id="GO:0030246">
    <property type="term" value="F:carbohydrate binding"/>
    <property type="evidence" value="ECO:0007669"/>
    <property type="project" value="UniProtKB-KW"/>
</dbReference>
<dbReference type="PANTHER" id="PTHR32444:SF247">
    <property type="entry name" value="OS01G0958200 PROTEIN"/>
    <property type="match status" value="1"/>
</dbReference>
<keyword evidence="3" id="KW-1133">Transmembrane helix</keyword>
<keyword evidence="5" id="KW-0430">Lectin</keyword>
<dbReference type="InterPro" id="IPR000858">
    <property type="entry name" value="S_locus_glycoprot_dom"/>
</dbReference>
<dbReference type="Pfam" id="PF00954">
    <property type="entry name" value="S_locus_glycop"/>
    <property type="match status" value="1"/>
</dbReference>
<feature type="transmembrane region" description="Helical" evidence="3">
    <location>
        <begin position="149"/>
        <end position="173"/>
    </location>
</feature>
<feature type="transmembrane region" description="Helical" evidence="3">
    <location>
        <begin position="193"/>
        <end position="212"/>
    </location>
</feature>
<dbReference type="SUPFAM" id="SSF57414">
    <property type="entry name" value="Hairpin loop containing domain-like"/>
    <property type="match status" value="1"/>
</dbReference>
<dbReference type="OrthoDB" id="4062651at2759"/>
<dbReference type="PANTHER" id="PTHR32444">
    <property type="entry name" value="BULB-TYPE LECTIN DOMAIN-CONTAINING PROTEIN"/>
    <property type="match status" value="1"/>
</dbReference>
<dbReference type="CDD" id="cd01098">
    <property type="entry name" value="PAN_AP_plant"/>
    <property type="match status" value="1"/>
</dbReference>
<reference evidence="5 6" key="1">
    <citation type="submission" date="2020-06" db="EMBL/GenBank/DDBJ databases">
        <title>Transcriptomic and genomic resources for Thalictrum thalictroides and T. hernandezii: Facilitating candidate gene discovery in an emerging model plant lineage.</title>
        <authorList>
            <person name="Arias T."/>
            <person name="Riano-Pachon D.M."/>
            <person name="Di Stilio V.S."/>
        </authorList>
    </citation>
    <scope>NUCLEOTIDE SEQUENCE [LARGE SCALE GENOMIC DNA]</scope>
    <source>
        <strain evidence="6">cv. WT478/WT964</strain>
        <tissue evidence="5">Leaves</tissue>
    </source>
</reference>
<dbReference type="GO" id="GO:0048544">
    <property type="term" value="P:recognition of pollen"/>
    <property type="evidence" value="ECO:0007669"/>
    <property type="project" value="InterPro"/>
</dbReference>
<protein>
    <submittedName>
        <fullName evidence="5">G-type lectin S-receptor-like serine/threonine-protein kinase</fullName>
    </submittedName>
</protein>
<dbReference type="GO" id="GO:0016301">
    <property type="term" value="F:kinase activity"/>
    <property type="evidence" value="ECO:0007669"/>
    <property type="project" value="UniProtKB-KW"/>
</dbReference>
<keyword evidence="6" id="KW-1185">Reference proteome</keyword>
<dbReference type="PROSITE" id="PS50948">
    <property type="entry name" value="PAN"/>
    <property type="match status" value="1"/>
</dbReference>
<evidence type="ECO:0000256" key="3">
    <source>
        <dbReference type="SAM" id="Phobius"/>
    </source>
</evidence>
<keyword evidence="5" id="KW-0418">Kinase</keyword>
<dbReference type="EMBL" id="JABWDY010026114">
    <property type="protein sequence ID" value="KAF5188967.1"/>
    <property type="molecule type" value="Genomic_DNA"/>
</dbReference>
<feature type="domain" description="Apple" evidence="4">
    <location>
        <begin position="56"/>
        <end position="133"/>
    </location>
</feature>
<keyword evidence="3" id="KW-0472">Membrane</keyword>
<keyword evidence="5" id="KW-0808">Transferase</keyword>
<organism evidence="5 6">
    <name type="scientific">Thalictrum thalictroides</name>
    <name type="common">Rue-anemone</name>
    <name type="synonym">Anemone thalictroides</name>
    <dbReference type="NCBI Taxonomy" id="46969"/>
    <lineage>
        <taxon>Eukaryota</taxon>
        <taxon>Viridiplantae</taxon>
        <taxon>Streptophyta</taxon>
        <taxon>Embryophyta</taxon>
        <taxon>Tracheophyta</taxon>
        <taxon>Spermatophyta</taxon>
        <taxon>Magnoliopsida</taxon>
        <taxon>Ranunculales</taxon>
        <taxon>Ranunculaceae</taxon>
        <taxon>Thalictroideae</taxon>
        <taxon>Thalictrum</taxon>
    </lineage>
</organism>